<comment type="caution">
    <text evidence="2">The sequence shown here is derived from an EMBL/GenBank/DDBJ whole genome shotgun (WGS) entry which is preliminary data.</text>
</comment>
<protein>
    <submittedName>
        <fullName evidence="2">Glycosyltransferase family 2 protein</fullName>
    </submittedName>
</protein>
<evidence type="ECO:0000313" key="3">
    <source>
        <dbReference type="Proteomes" id="UP001174208"/>
    </source>
</evidence>
<gene>
    <name evidence="2" type="ORF">P5G50_02330</name>
</gene>
<accession>A0ABT8K758</accession>
<name>A0ABT8K758_9MICO</name>
<keyword evidence="3" id="KW-1185">Reference proteome</keyword>
<dbReference type="SUPFAM" id="SSF53448">
    <property type="entry name" value="Nucleotide-diphospho-sugar transferases"/>
    <property type="match status" value="1"/>
</dbReference>
<proteinExistence type="predicted"/>
<dbReference type="EMBL" id="JAROCF010000001">
    <property type="protein sequence ID" value="MDN4613278.1"/>
    <property type="molecule type" value="Genomic_DNA"/>
</dbReference>
<dbReference type="Pfam" id="PF00535">
    <property type="entry name" value="Glycos_transf_2"/>
    <property type="match status" value="1"/>
</dbReference>
<evidence type="ECO:0000259" key="1">
    <source>
        <dbReference type="Pfam" id="PF00535"/>
    </source>
</evidence>
<dbReference type="InterPro" id="IPR029044">
    <property type="entry name" value="Nucleotide-diphossugar_trans"/>
</dbReference>
<sequence>MTGRLAAEYVLPLRWHDDAGLDELVAYLTRLVDLIDITVVDGSEPELFSAHARAFPPGVRHLPVQPWPGRNGKVAGVMTGVREARHERVVLADDDVRYTTSALQAVAGLLDDADLVRPQNVFDPAPWHARWDTGRSLLNRALGHDYPGTLALRRSVLLAAGGYDGDVLFENLELIRTVEAAGGRTRTADDVYVPRRPPTFRHFRGQRVRQAYDDFAQPARLAAELAVLPAVIAALAGRRARWLTVGVAAVVTLAEVGRRRGGGARVFPRTAALWAPLWLAERAVCVWLAVGARLRGGVRYSDGRLRRAAHSGRALRAHLLP</sequence>
<organism evidence="2 3">
    <name type="scientific">Leifsonia williamsii</name>
    <dbReference type="NCBI Taxonomy" id="3035919"/>
    <lineage>
        <taxon>Bacteria</taxon>
        <taxon>Bacillati</taxon>
        <taxon>Actinomycetota</taxon>
        <taxon>Actinomycetes</taxon>
        <taxon>Micrococcales</taxon>
        <taxon>Microbacteriaceae</taxon>
        <taxon>Leifsonia</taxon>
    </lineage>
</organism>
<dbReference type="RefSeq" id="WP_301230559.1">
    <property type="nucleotide sequence ID" value="NZ_JAROCF010000001.1"/>
</dbReference>
<reference evidence="2" key="1">
    <citation type="submission" date="2023-06" db="EMBL/GenBank/DDBJ databases">
        <title>MT1 and MT2 Draft Genomes of Novel Species.</title>
        <authorList>
            <person name="Venkateswaran K."/>
        </authorList>
    </citation>
    <scope>NUCLEOTIDE SEQUENCE</scope>
    <source>
        <strain evidence="2">F6_8S_P_1B</strain>
    </source>
</reference>
<feature type="domain" description="Glycosyltransferase 2-like" evidence="1">
    <location>
        <begin position="33"/>
        <end position="122"/>
    </location>
</feature>
<dbReference type="InterPro" id="IPR001173">
    <property type="entry name" value="Glyco_trans_2-like"/>
</dbReference>
<dbReference type="Gene3D" id="3.90.550.10">
    <property type="entry name" value="Spore Coat Polysaccharide Biosynthesis Protein SpsA, Chain A"/>
    <property type="match status" value="1"/>
</dbReference>
<evidence type="ECO:0000313" key="2">
    <source>
        <dbReference type="EMBL" id="MDN4613278.1"/>
    </source>
</evidence>
<dbReference type="Proteomes" id="UP001174208">
    <property type="component" value="Unassembled WGS sequence"/>
</dbReference>